<organism evidence="2 3">
    <name type="scientific">Myxococcus xanthus (strain DK1622)</name>
    <dbReference type="NCBI Taxonomy" id="246197"/>
    <lineage>
        <taxon>Bacteria</taxon>
        <taxon>Pseudomonadati</taxon>
        <taxon>Myxococcota</taxon>
        <taxon>Myxococcia</taxon>
        <taxon>Myxococcales</taxon>
        <taxon>Cystobacterineae</taxon>
        <taxon>Myxococcaceae</taxon>
        <taxon>Myxococcus</taxon>
    </lineage>
</organism>
<dbReference type="EMBL" id="CP000113">
    <property type="protein sequence ID" value="ABF86731.1"/>
    <property type="molecule type" value="Genomic_DNA"/>
</dbReference>
<dbReference type="EnsemblBacteria" id="ABF86731">
    <property type="protein sequence ID" value="ABF86731"/>
    <property type="gene ID" value="MXAN_7236"/>
</dbReference>
<sequence>MDNSSELRVPVVVEAQHRREGACVRSRKAGREGGPATGRKQRWGQHACEASRVAYSQSRLAIMSNEGPDRPAVRPRGRTGRCPARPPPSSPVAGREDADLTGAGADAKALDRALRVAASRNPHGWRILAPSHRRHGVGMRVEEFRRALDKRSASRGLEVVFHPPASTEALQALSERLGGPLPFQVELFLRAHDGLVVREPALSVLPCAQWVPVGGFVHFATFDG</sequence>
<accession>Q1CW74</accession>
<evidence type="ECO:0000313" key="3">
    <source>
        <dbReference type="Proteomes" id="UP000002402"/>
    </source>
</evidence>
<dbReference type="HOGENOM" id="CLU_1233937_0_0_7"/>
<dbReference type="AlphaFoldDB" id="Q1CW74"/>
<keyword evidence="3" id="KW-1185">Reference proteome</keyword>
<dbReference type="Proteomes" id="UP000002402">
    <property type="component" value="Chromosome"/>
</dbReference>
<dbReference type="KEGG" id="mxa:MXAN_7236"/>
<name>Q1CW74_MYXXD</name>
<evidence type="ECO:0000313" key="2">
    <source>
        <dbReference type="EMBL" id="ABF86731.1"/>
    </source>
</evidence>
<reference evidence="2 3" key="1">
    <citation type="journal article" date="2006" name="Proc. Natl. Acad. Sci. U.S.A.">
        <title>Evolution of sensory complexity recorded in a myxobacterial genome.</title>
        <authorList>
            <person name="Goldman B.S."/>
            <person name="Nierman W.C."/>
            <person name="Kaiser D."/>
            <person name="Slater S.C."/>
            <person name="Durkin A.S."/>
            <person name="Eisen J.A."/>
            <person name="Ronning C.M."/>
            <person name="Barbazuk W.B."/>
            <person name="Blanchard M."/>
            <person name="Field C."/>
            <person name="Halling C."/>
            <person name="Hinkle G."/>
            <person name="Iartchuk O."/>
            <person name="Kim H.S."/>
            <person name="Mackenzie C."/>
            <person name="Madupu R."/>
            <person name="Miller N."/>
            <person name="Shvartsbeyn A."/>
            <person name="Sullivan S.A."/>
            <person name="Vaudin M."/>
            <person name="Wiegand R."/>
            <person name="Kaplan H.B."/>
        </authorList>
    </citation>
    <scope>NUCLEOTIDE SEQUENCE [LARGE SCALE GENOMIC DNA]</scope>
    <source>
        <strain evidence="3">DK1622</strain>
    </source>
</reference>
<proteinExistence type="predicted"/>
<dbReference type="STRING" id="246197.MXAN_7236"/>
<gene>
    <name evidence="2" type="ordered locus">MXAN_7236</name>
</gene>
<evidence type="ECO:0000256" key="1">
    <source>
        <dbReference type="SAM" id="MobiDB-lite"/>
    </source>
</evidence>
<feature type="region of interest" description="Disordered" evidence="1">
    <location>
        <begin position="19"/>
        <end position="45"/>
    </location>
</feature>
<feature type="region of interest" description="Disordered" evidence="1">
    <location>
        <begin position="62"/>
        <end position="98"/>
    </location>
</feature>
<protein>
    <submittedName>
        <fullName evidence="2">Uncharacterized protein</fullName>
    </submittedName>
</protein>